<dbReference type="GO" id="GO:0008903">
    <property type="term" value="F:hydroxypyruvate isomerase activity"/>
    <property type="evidence" value="ECO:0007669"/>
    <property type="project" value="TreeGrafter"/>
</dbReference>
<comment type="caution">
    <text evidence="5">The sequence shown here is derived from an EMBL/GenBank/DDBJ whole genome shotgun (WGS) entry which is preliminary data.</text>
</comment>
<dbReference type="AlphaFoldDB" id="A0A4R2R2H4"/>
<keyword evidence="1 2" id="KW-0413">Isomerase</keyword>
<organism evidence="5 6">
    <name type="scientific">Tamaricihabitans halophyticus</name>
    <dbReference type="NCBI Taxonomy" id="1262583"/>
    <lineage>
        <taxon>Bacteria</taxon>
        <taxon>Bacillati</taxon>
        <taxon>Actinomycetota</taxon>
        <taxon>Actinomycetes</taxon>
        <taxon>Pseudonocardiales</taxon>
        <taxon>Pseudonocardiaceae</taxon>
        <taxon>Tamaricihabitans</taxon>
    </lineage>
</organism>
<gene>
    <name evidence="5" type="ORF">EV191_101891</name>
</gene>
<evidence type="ECO:0000313" key="5">
    <source>
        <dbReference type="EMBL" id="TCP56942.1"/>
    </source>
</evidence>
<evidence type="ECO:0000313" key="6">
    <source>
        <dbReference type="Proteomes" id="UP000294911"/>
    </source>
</evidence>
<dbReference type="Gene3D" id="3.20.20.150">
    <property type="entry name" value="Divalent-metal-dependent TIM barrel enzymes"/>
    <property type="match status" value="1"/>
</dbReference>
<reference evidence="5 6" key="1">
    <citation type="submission" date="2019-03" db="EMBL/GenBank/DDBJ databases">
        <title>Genomic Encyclopedia of Type Strains, Phase IV (KMG-IV): sequencing the most valuable type-strain genomes for metagenomic binning, comparative biology and taxonomic classification.</title>
        <authorList>
            <person name="Goeker M."/>
        </authorList>
    </citation>
    <scope>NUCLEOTIDE SEQUENCE [LARGE SCALE GENOMIC DNA]</scope>
    <source>
        <strain evidence="5 6">DSM 45765</strain>
    </source>
</reference>
<evidence type="ECO:0000256" key="1">
    <source>
        <dbReference type="ARBA" id="ARBA00023235"/>
    </source>
</evidence>
<dbReference type="PIRSF" id="PIRSF006241">
    <property type="entry name" value="HyI"/>
    <property type="match status" value="1"/>
</dbReference>
<dbReference type="InterPro" id="IPR026040">
    <property type="entry name" value="HyI-like"/>
</dbReference>
<evidence type="ECO:0000256" key="2">
    <source>
        <dbReference type="PIRNR" id="PIRNR006241"/>
    </source>
</evidence>
<proteinExistence type="inferred from homology"/>
<sequence>MTAASIRFDLNCSIQLTDLPLANRPAAAKAAGFDAVEFWWPFSSATPGDAEVDAFVRSINDAGVALVGLNFVDGLPEHRGFASVPDARQRFRDNVDIAVGIAEATGCRALNALYGNRIPGVDPRTQDELARENLVHAAAAADRIGAVVLLEALNSYESPDYPIVSAKAALDLIAELPAGNIRFLADLYHLARMDEDLPALIAAHASEFGHVQIADTPGRGAPGTGELDFAALLSGLVEHGYTGCIGAEYKGSASFAWLPELKGSQ</sequence>
<dbReference type="InterPro" id="IPR013022">
    <property type="entry name" value="Xyl_isomerase-like_TIM-brl"/>
</dbReference>
<feature type="active site" description="Proton donor/acceptor" evidence="3">
    <location>
        <position position="248"/>
    </location>
</feature>
<dbReference type="Proteomes" id="UP000294911">
    <property type="component" value="Unassembled WGS sequence"/>
</dbReference>
<dbReference type="Pfam" id="PF01261">
    <property type="entry name" value="AP_endonuc_2"/>
    <property type="match status" value="1"/>
</dbReference>
<accession>A0A4R2R2H4</accession>
<comment type="similarity">
    <text evidence="2">Belongs to the hyi family.</text>
</comment>
<dbReference type="InterPro" id="IPR036237">
    <property type="entry name" value="Xyl_isomerase-like_sf"/>
</dbReference>
<dbReference type="OrthoDB" id="9786584at2"/>
<dbReference type="GO" id="GO:0046487">
    <property type="term" value="P:glyoxylate metabolic process"/>
    <property type="evidence" value="ECO:0007669"/>
    <property type="project" value="TreeGrafter"/>
</dbReference>
<feature type="domain" description="Xylose isomerase-like TIM barrel" evidence="4">
    <location>
        <begin position="26"/>
        <end position="252"/>
    </location>
</feature>
<dbReference type="InterPro" id="IPR050417">
    <property type="entry name" value="Sugar_Epim/Isomerase"/>
</dbReference>
<keyword evidence="6" id="KW-1185">Reference proteome</keyword>
<dbReference type="EMBL" id="SLXQ01000001">
    <property type="protein sequence ID" value="TCP56942.1"/>
    <property type="molecule type" value="Genomic_DNA"/>
</dbReference>
<name>A0A4R2R2H4_9PSEU</name>
<dbReference type="RefSeq" id="WP_132875476.1">
    <property type="nucleotide sequence ID" value="NZ_SLXQ01000001.1"/>
</dbReference>
<dbReference type="PANTHER" id="PTHR43489">
    <property type="entry name" value="ISOMERASE"/>
    <property type="match status" value="1"/>
</dbReference>
<feature type="active site" description="Proton donor/acceptor" evidence="3">
    <location>
        <position position="151"/>
    </location>
</feature>
<evidence type="ECO:0000256" key="3">
    <source>
        <dbReference type="PIRSR" id="PIRSR006241-50"/>
    </source>
</evidence>
<protein>
    <submittedName>
        <fullName evidence="5">Hydroxypyruvate isomerase</fullName>
    </submittedName>
</protein>
<dbReference type="SUPFAM" id="SSF51658">
    <property type="entry name" value="Xylose isomerase-like"/>
    <property type="match status" value="1"/>
</dbReference>
<evidence type="ECO:0000259" key="4">
    <source>
        <dbReference type="Pfam" id="PF01261"/>
    </source>
</evidence>
<keyword evidence="5" id="KW-0670">Pyruvate</keyword>
<dbReference type="PANTHER" id="PTHR43489:SF6">
    <property type="entry name" value="HYDROXYPYRUVATE ISOMERASE-RELATED"/>
    <property type="match status" value="1"/>
</dbReference>